<evidence type="ECO:0000256" key="4">
    <source>
        <dbReference type="PROSITE-ProRule" id="PRU00047"/>
    </source>
</evidence>
<dbReference type="EMBL" id="KQ459597">
    <property type="protein sequence ID" value="KPI95129.1"/>
    <property type="molecule type" value="Genomic_DNA"/>
</dbReference>
<keyword evidence="4" id="KW-0862">Zinc</keyword>
<keyword evidence="10" id="KW-0456">Lyase</keyword>
<keyword evidence="8" id="KW-0472">Membrane</keyword>
<dbReference type="STRING" id="66420.A0A194PQV8"/>
<feature type="repeat" description="NHL" evidence="5">
    <location>
        <begin position="1256"/>
        <end position="1297"/>
    </location>
</feature>
<feature type="region of interest" description="Disordered" evidence="7">
    <location>
        <begin position="330"/>
        <end position="386"/>
    </location>
</feature>
<keyword evidence="1" id="KW-0732">Signal</keyword>
<evidence type="ECO:0000259" key="9">
    <source>
        <dbReference type="PROSITE" id="PS50158"/>
    </source>
</evidence>
<feature type="transmembrane region" description="Helical" evidence="8">
    <location>
        <begin position="1527"/>
        <end position="1555"/>
    </location>
</feature>
<keyword evidence="4" id="KW-0863">Zinc-finger</keyword>
<feature type="compositionally biased region" description="Basic and acidic residues" evidence="7">
    <location>
        <begin position="754"/>
        <end position="767"/>
    </location>
</feature>
<dbReference type="PROSITE" id="PS50158">
    <property type="entry name" value="ZF_CCHC"/>
    <property type="match status" value="2"/>
</dbReference>
<keyword evidence="2" id="KW-0677">Repeat</keyword>
<dbReference type="CDD" id="cd14958">
    <property type="entry name" value="NHL_PAL_like"/>
    <property type="match status" value="1"/>
</dbReference>
<keyword evidence="11" id="KW-1185">Reference proteome</keyword>
<evidence type="ECO:0000313" key="11">
    <source>
        <dbReference type="Proteomes" id="UP000053268"/>
    </source>
</evidence>
<feature type="region of interest" description="Disordered" evidence="7">
    <location>
        <begin position="686"/>
        <end position="810"/>
    </location>
</feature>
<feature type="domain" description="CCHC-type" evidence="9">
    <location>
        <begin position="586"/>
        <end position="602"/>
    </location>
</feature>
<evidence type="ECO:0000313" key="10">
    <source>
        <dbReference type="EMBL" id="KPI95129.1"/>
    </source>
</evidence>
<evidence type="ECO:0000256" key="2">
    <source>
        <dbReference type="ARBA" id="ARBA00022737"/>
    </source>
</evidence>
<feature type="coiled-coil region" evidence="6">
    <location>
        <begin position="954"/>
        <end position="981"/>
    </location>
</feature>
<accession>A0A194PQV8</accession>
<feature type="compositionally biased region" description="Polar residues" evidence="7">
    <location>
        <begin position="733"/>
        <end position="753"/>
    </location>
</feature>
<evidence type="ECO:0000256" key="7">
    <source>
        <dbReference type="SAM" id="MobiDB-lite"/>
    </source>
</evidence>
<dbReference type="Gene3D" id="2.120.10.30">
    <property type="entry name" value="TolB, C-terminal domain"/>
    <property type="match status" value="1"/>
</dbReference>
<feature type="compositionally biased region" description="Polar residues" evidence="7">
    <location>
        <begin position="768"/>
        <end position="794"/>
    </location>
</feature>
<feature type="region of interest" description="Disordered" evidence="7">
    <location>
        <begin position="227"/>
        <end position="315"/>
    </location>
</feature>
<name>A0A194PQV8_PAPXU</name>
<organism evidence="10 11">
    <name type="scientific">Papilio xuthus</name>
    <name type="common">Asian swallowtail butterfly</name>
    <dbReference type="NCBI Taxonomy" id="66420"/>
    <lineage>
        <taxon>Eukaryota</taxon>
        <taxon>Metazoa</taxon>
        <taxon>Ecdysozoa</taxon>
        <taxon>Arthropoda</taxon>
        <taxon>Hexapoda</taxon>
        <taxon>Insecta</taxon>
        <taxon>Pterygota</taxon>
        <taxon>Neoptera</taxon>
        <taxon>Endopterygota</taxon>
        <taxon>Lepidoptera</taxon>
        <taxon>Glossata</taxon>
        <taxon>Ditrysia</taxon>
        <taxon>Papilionoidea</taxon>
        <taxon>Papilionidae</taxon>
        <taxon>Papilioninae</taxon>
        <taxon>Papilio</taxon>
    </lineage>
</organism>
<evidence type="ECO:0000256" key="6">
    <source>
        <dbReference type="SAM" id="Coils"/>
    </source>
</evidence>
<dbReference type="Pfam" id="PF01436">
    <property type="entry name" value="NHL"/>
    <property type="match status" value="1"/>
</dbReference>
<dbReference type="SMART" id="SM00343">
    <property type="entry name" value="ZnF_C2HC"/>
    <property type="match status" value="5"/>
</dbReference>
<feature type="repeat" description="NHL" evidence="5">
    <location>
        <begin position="1311"/>
        <end position="1350"/>
    </location>
</feature>
<dbReference type="PANTHER" id="PTHR10680:SF14">
    <property type="entry name" value="PEPTIDYL-GLYCINE ALPHA-AMIDATING MONOOXYGENASE"/>
    <property type="match status" value="1"/>
</dbReference>
<evidence type="ECO:0000256" key="5">
    <source>
        <dbReference type="PROSITE-ProRule" id="PRU00504"/>
    </source>
</evidence>
<dbReference type="PANTHER" id="PTHR10680">
    <property type="entry name" value="PEPTIDYL-GLYCINE ALPHA-AMIDATING MONOOXYGENASE"/>
    <property type="match status" value="1"/>
</dbReference>
<dbReference type="GO" id="GO:0008270">
    <property type="term" value="F:zinc ion binding"/>
    <property type="evidence" value="ECO:0007669"/>
    <property type="project" value="UniProtKB-KW"/>
</dbReference>
<feature type="compositionally biased region" description="Basic and acidic residues" evidence="7">
    <location>
        <begin position="162"/>
        <end position="184"/>
    </location>
</feature>
<dbReference type="Gene3D" id="4.10.60.10">
    <property type="entry name" value="Zinc finger, CCHC-type"/>
    <property type="match status" value="1"/>
</dbReference>
<feature type="region of interest" description="Disordered" evidence="7">
    <location>
        <begin position="1589"/>
        <end position="1613"/>
    </location>
</feature>
<feature type="region of interest" description="Disordered" evidence="7">
    <location>
        <begin position="149"/>
        <end position="190"/>
    </location>
</feature>
<keyword evidence="4" id="KW-0479">Metal-binding</keyword>
<feature type="compositionally biased region" description="Basic residues" evidence="7">
    <location>
        <begin position="275"/>
        <end position="284"/>
    </location>
</feature>
<keyword evidence="6" id="KW-0175">Coiled coil</keyword>
<dbReference type="InterPro" id="IPR001258">
    <property type="entry name" value="NHL_repeat"/>
</dbReference>
<sequence>MEEDLNENELEERFYSMRYKGNEAANLTTNLKDDNFVVRRPQTNIRRYWHTNDDHALQKVNRAKQPNLPSNEPLIPENVKSKGEKCNANPLPADLSMFQSPVPQFIKKSIEIIDNDGPMSIVELQSSDEDEVIEVKLPPKPTITIESSDEDEIAEVTNTTETNEKNVNKVTPDKKTTNRSDRDVSASPVPSIVSSVSDEFIRSDCIALNISSKHPNKQSFDFSLHGSDIIDQSSPPKRKKKKKNKDTATSTPITNTPTPATPVAKEGEYFATPKSKAKNKRQKTKNYSVSEKSIPNADVYDSDSNQSGNGIERTNSSYTFIDRSFPHADVYESDSNQSEKTSPVKTNQKPTEENICPSSDDNVSSENQTEADQTLESPQENNQTVEQCQPTIDLTETSFDDTNLIINENIVMANVTGFQEETDNTEHLNIIQNDATKFGSTKVPAILYEDLDFDNMKGKEKVCKKRRYSLSTLRAEMEKFYNESWGGENFNHREIQKNMSRDKSLWVIDPKDRMPGLSRRKPTCNYCNRTGHRDDTCRYKPPVCHMCGYTGHYETRCPRKICVNCGSPNHMYTTMCRNCSNWNNVRCPECGQTGHPASHCPDLWRRYHNTIACNTPLEENRQMKRHHQLFCSGCARRGHLIHTCRVSLPFSGLPINSPYVSLYNPVWSDKQNENTQQRNRPLIRYFTQDTPSSVESASNKNERNKRLSNSPVCHEGHMNKKRHMSNCEEVDTSRNTNSPMTSNVSGRKTPQNKDQCEDASKVVKDSSKVTNDNTEPPKTTNTLEKPDCITSSSSNHDKKGQMIQDNEVSDTSDVVTTARIYITNEIMEKLKTKEGEECLKKFTQSNNVTVQKSDSNTFISILGKVGDQEAFQSDLREWIQSQENSHKMKSNNEINHKDVENDPENILCMNMPRNRYNLLRKITRALDSLNEDLGDPKDIYKEFTYLQNHHQQLLKQKQISAKQLSNNRDNLNDVIKKLNMILIGQAGLANGSKHLRKLRILKEKLTSFRQKYIPTNMRSEIGEHYHYVFTALPREDYHDLLNKYYTVKKKLVTFNKKKNDKSMKLGPAIVRKKLNRNYQKKNAKVEVNEAAEGKAKKSLDKTMNKLVFYHRRLMCTKPHDNVLDKARVELVNKLSSHISSLGQDCNKSPKSLKKMRKRMKVPVNDYYGLYEHHQPQFAAALEKLEHEPKWVDNWPDSSITMGQVSGVALDNSGLLLVFHRGPNIWGASTFSDRNVYNGIGEKPIPEPTILVINDTGELVDKWGQNHFYMPHGITVDSVGNVWLTDVALHQVFKFTPDQRDKPAMVLGEKFVPGDDENHFCKPSAVAVLSSGEFFVADGYCNTRIIKFAPGGTRILQWGKRYGDSPFVFKVPHALTLAEERGAVCVADRERGRVACFRADNGTYLAAYSSWLIGDRLFSVAYAPVHGGRLYVVNGPGGGAPVRGYVLDYESGRMVGTFAPAGKFSNPHDIAVTSDGSRVYVPELDPYRVCKFLDDTHRNTTESAPPAKPTATVELSGSSAVPVGAVGAWGAVSGAMGAALGAAGAALLALGALALLRARNRGRKCAARRRWEYGRGEFKLRRLLERRRFTRVHSDDSEDEPAPMLPPTHPPATA</sequence>
<dbReference type="InterPro" id="IPR011042">
    <property type="entry name" value="6-blade_b-propeller_TolB-like"/>
</dbReference>
<feature type="compositionally biased region" description="Polar residues" evidence="7">
    <location>
        <begin position="333"/>
        <end position="349"/>
    </location>
</feature>
<feature type="compositionally biased region" description="Polar residues" evidence="7">
    <location>
        <begin position="356"/>
        <end position="386"/>
    </location>
</feature>
<dbReference type="SUPFAM" id="SSF101898">
    <property type="entry name" value="NHL repeat"/>
    <property type="match status" value="1"/>
</dbReference>
<dbReference type="GO" id="GO:0016829">
    <property type="term" value="F:lyase activity"/>
    <property type="evidence" value="ECO:0007669"/>
    <property type="project" value="UniProtKB-KW"/>
</dbReference>
<evidence type="ECO:0000256" key="1">
    <source>
        <dbReference type="ARBA" id="ARBA00022729"/>
    </source>
</evidence>
<evidence type="ECO:0000256" key="3">
    <source>
        <dbReference type="ARBA" id="ARBA00023180"/>
    </source>
</evidence>
<proteinExistence type="predicted"/>
<keyword evidence="8" id="KW-1133">Transmembrane helix</keyword>
<feature type="compositionally biased region" description="Polar residues" evidence="7">
    <location>
        <begin position="687"/>
        <end position="699"/>
    </location>
</feature>
<dbReference type="GO" id="GO:0003676">
    <property type="term" value="F:nucleic acid binding"/>
    <property type="evidence" value="ECO:0007669"/>
    <property type="project" value="InterPro"/>
</dbReference>
<keyword evidence="3" id="KW-0325">Glycoprotein</keyword>
<evidence type="ECO:0000256" key="8">
    <source>
        <dbReference type="SAM" id="Phobius"/>
    </source>
</evidence>
<gene>
    <name evidence="10" type="ORF">RR46_12133</name>
</gene>
<protein>
    <submittedName>
        <fullName evidence="10">Peptidyl-alpha-hydroxyglycine alpha-amidating lyase 1</fullName>
    </submittedName>
</protein>
<feature type="compositionally biased region" description="Pro residues" evidence="7">
    <location>
        <begin position="1602"/>
        <end position="1613"/>
    </location>
</feature>
<dbReference type="GO" id="GO:0005576">
    <property type="term" value="C:extracellular region"/>
    <property type="evidence" value="ECO:0007669"/>
    <property type="project" value="TreeGrafter"/>
</dbReference>
<feature type="domain" description="CCHC-type" evidence="9">
    <location>
        <begin position="544"/>
        <end position="559"/>
    </location>
</feature>
<dbReference type="Proteomes" id="UP000053268">
    <property type="component" value="Unassembled WGS sequence"/>
</dbReference>
<reference evidence="10 11" key="1">
    <citation type="journal article" date="2015" name="Nat. Commun.">
        <title>Outbred genome sequencing and CRISPR/Cas9 gene editing in butterflies.</title>
        <authorList>
            <person name="Li X."/>
            <person name="Fan D."/>
            <person name="Zhang W."/>
            <person name="Liu G."/>
            <person name="Zhang L."/>
            <person name="Zhao L."/>
            <person name="Fang X."/>
            <person name="Chen L."/>
            <person name="Dong Y."/>
            <person name="Chen Y."/>
            <person name="Ding Y."/>
            <person name="Zhao R."/>
            <person name="Feng M."/>
            <person name="Zhu Y."/>
            <person name="Feng Y."/>
            <person name="Jiang X."/>
            <person name="Zhu D."/>
            <person name="Xiang H."/>
            <person name="Feng X."/>
            <person name="Li S."/>
            <person name="Wang J."/>
            <person name="Zhang G."/>
            <person name="Kronforst M.R."/>
            <person name="Wang W."/>
        </authorList>
    </citation>
    <scope>NUCLEOTIDE SEQUENCE [LARGE SCALE GENOMIC DNA]</scope>
    <source>
        <strain evidence="10">Ya'a_city_454_Px</strain>
        <tissue evidence="10">Whole body</tissue>
    </source>
</reference>
<feature type="compositionally biased region" description="Polar residues" evidence="7">
    <location>
        <begin position="302"/>
        <end position="315"/>
    </location>
</feature>
<dbReference type="InterPro" id="IPR001878">
    <property type="entry name" value="Znf_CCHC"/>
</dbReference>
<dbReference type="PROSITE" id="PS51125">
    <property type="entry name" value="NHL"/>
    <property type="match status" value="2"/>
</dbReference>
<keyword evidence="8" id="KW-0812">Transmembrane</keyword>
<feature type="compositionally biased region" description="Low complexity" evidence="7">
    <location>
        <begin position="247"/>
        <end position="264"/>
    </location>
</feature>